<dbReference type="EMBL" id="JAVRHV010000007">
    <property type="protein sequence ID" value="MDT0554087.1"/>
    <property type="molecule type" value="Genomic_DNA"/>
</dbReference>
<dbReference type="Gene3D" id="1.10.357.10">
    <property type="entry name" value="Tetracycline Repressor, domain 2"/>
    <property type="match status" value="1"/>
</dbReference>
<reference evidence="6 7" key="1">
    <citation type="submission" date="2023-09" db="EMBL/GenBank/DDBJ databases">
        <authorList>
            <person name="Rey-Velasco X."/>
        </authorList>
    </citation>
    <scope>NUCLEOTIDE SEQUENCE [LARGE SCALE GENOMIC DNA]</scope>
    <source>
        <strain evidence="6 7">P050</strain>
    </source>
</reference>
<evidence type="ECO:0000256" key="2">
    <source>
        <dbReference type="ARBA" id="ARBA00023125"/>
    </source>
</evidence>
<proteinExistence type="predicted"/>
<name>A0ABU2Y8L8_9FLAO</name>
<dbReference type="InterPro" id="IPR036271">
    <property type="entry name" value="Tet_transcr_reg_TetR-rel_C_sf"/>
</dbReference>
<evidence type="ECO:0000313" key="7">
    <source>
        <dbReference type="Proteomes" id="UP001252186"/>
    </source>
</evidence>
<evidence type="ECO:0000259" key="4">
    <source>
        <dbReference type="Pfam" id="PF00440"/>
    </source>
</evidence>
<feature type="domain" description="HTH tetR-type" evidence="4">
    <location>
        <begin position="13"/>
        <end position="47"/>
    </location>
</feature>
<keyword evidence="3" id="KW-0804">Transcription</keyword>
<evidence type="ECO:0000313" key="6">
    <source>
        <dbReference type="EMBL" id="MDT0554087.1"/>
    </source>
</evidence>
<organism evidence="6 7">
    <name type="scientific">Urechidicola vernalis</name>
    <dbReference type="NCBI Taxonomy" id="3075600"/>
    <lineage>
        <taxon>Bacteria</taxon>
        <taxon>Pseudomonadati</taxon>
        <taxon>Bacteroidota</taxon>
        <taxon>Flavobacteriia</taxon>
        <taxon>Flavobacteriales</taxon>
        <taxon>Flavobacteriaceae</taxon>
        <taxon>Urechidicola</taxon>
    </lineage>
</organism>
<dbReference type="RefSeq" id="WP_311594171.1">
    <property type="nucleotide sequence ID" value="NZ_JAVRHV010000007.1"/>
</dbReference>
<evidence type="ECO:0000256" key="1">
    <source>
        <dbReference type="ARBA" id="ARBA00023015"/>
    </source>
</evidence>
<dbReference type="Pfam" id="PF00440">
    <property type="entry name" value="TetR_N"/>
    <property type="match status" value="1"/>
</dbReference>
<dbReference type="InterPro" id="IPR009057">
    <property type="entry name" value="Homeodomain-like_sf"/>
</dbReference>
<keyword evidence="7" id="KW-1185">Reference proteome</keyword>
<evidence type="ECO:0000256" key="3">
    <source>
        <dbReference type="ARBA" id="ARBA00023163"/>
    </source>
</evidence>
<feature type="domain" description="Tetracyclin repressor-like C-terminal" evidence="5">
    <location>
        <begin position="79"/>
        <end position="161"/>
    </location>
</feature>
<dbReference type="SUPFAM" id="SSF48498">
    <property type="entry name" value="Tetracyclin repressor-like, C-terminal domain"/>
    <property type="match status" value="1"/>
</dbReference>
<protein>
    <submittedName>
        <fullName evidence="6">TetR/AcrR family transcriptional regulator</fullName>
    </submittedName>
</protein>
<accession>A0ABU2Y8L8</accession>
<dbReference type="InterPro" id="IPR001647">
    <property type="entry name" value="HTH_TetR"/>
</dbReference>
<evidence type="ECO:0000259" key="5">
    <source>
        <dbReference type="Pfam" id="PF16925"/>
    </source>
</evidence>
<dbReference type="SUPFAM" id="SSF46689">
    <property type="entry name" value="Homeodomain-like"/>
    <property type="match status" value="1"/>
</dbReference>
<keyword evidence="2" id="KW-0238">DNA-binding</keyword>
<comment type="caution">
    <text evidence="6">The sequence shown here is derived from an EMBL/GenBank/DDBJ whole genome shotgun (WGS) entry which is preliminary data.</text>
</comment>
<dbReference type="PANTHER" id="PTHR47506">
    <property type="entry name" value="TRANSCRIPTIONAL REGULATORY PROTEIN"/>
    <property type="match status" value="1"/>
</dbReference>
<dbReference type="Pfam" id="PF16925">
    <property type="entry name" value="TetR_C_13"/>
    <property type="match status" value="1"/>
</dbReference>
<dbReference type="InterPro" id="IPR011075">
    <property type="entry name" value="TetR_C"/>
</dbReference>
<sequence>MPRTLNHSYPELVEKAQKLFWVKGYKSVSPEELAEHLEVSKSTIYNKYTRDMLFMDSLKGYVVDLSDPILEQVRNSDKGIEAFRDFFYMIVDGLLEKSFPKSCFMVNTVVELRNEKEQITELYERYFGNMRKTHRTVLETAIKKGEIKYPERIDEYTECMVGVLFSLSILYKVKSREELRTYVDEQIALLV</sequence>
<gene>
    <name evidence="6" type="ORF">RM519_12575</name>
</gene>
<dbReference type="Proteomes" id="UP001252186">
    <property type="component" value="Unassembled WGS sequence"/>
</dbReference>
<dbReference type="PANTHER" id="PTHR47506:SF1">
    <property type="entry name" value="HTH-TYPE TRANSCRIPTIONAL REGULATOR YJDC"/>
    <property type="match status" value="1"/>
</dbReference>
<keyword evidence="1" id="KW-0805">Transcription regulation</keyword>
<dbReference type="Gene3D" id="1.10.10.60">
    <property type="entry name" value="Homeodomain-like"/>
    <property type="match status" value="1"/>
</dbReference>